<evidence type="ECO:0000256" key="2">
    <source>
        <dbReference type="ARBA" id="ARBA00022840"/>
    </source>
</evidence>
<protein>
    <submittedName>
        <fullName evidence="4">LuxR family transcriptional regulator</fullName>
    </submittedName>
</protein>
<reference evidence="4 5" key="1">
    <citation type="submission" date="2015-02" db="EMBL/GenBank/DDBJ databases">
        <authorList>
            <person name="Ju K.-S."/>
            <person name="Doroghazi J.R."/>
            <person name="Metcalf W."/>
        </authorList>
    </citation>
    <scope>NUCLEOTIDE SEQUENCE [LARGE SCALE GENOMIC DNA]</scope>
    <source>
        <strain evidence="4 5">NRRL B-16140</strain>
    </source>
</reference>
<organism evidence="4 5">
    <name type="scientific">Lentzea aerocolonigenes</name>
    <name type="common">Lechevalieria aerocolonigenes</name>
    <name type="synonym">Saccharothrix aerocolonigenes</name>
    <dbReference type="NCBI Taxonomy" id="68170"/>
    <lineage>
        <taxon>Bacteria</taxon>
        <taxon>Bacillati</taxon>
        <taxon>Actinomycetota</taxon>
        <taxon>Actinomycetes</taxon>
        <taxon>Pseudonocardiales</taxon>
        <taxon>Pseudonocardiaceae</taxon>
        <taxon>Lentzea</taxon>
    </lineage>
</organism>
<dbReference type="GO" id="GO:0003677">
    <property type="term" value="F:DNA binding"/>
    <property type="evidence" value="ECO:0007669"/>
    <property type="project" value="InterPro"/>
</dbReference>
<dbReference type="AlphaFoldDB" id="A0A0F0H4G4"/>
<dbReference type="InterPro" id="IPR036388">
    <property type="entry name" value="WH-like_DNA-bd_sf"/>
</dbReference>
<dbReference type="GO" id="GO:0006355">
    <property type="term" value="P:regulation of DNA-templated transcription"/>
    <property type="evidence" value="ECO:0007669"/>
    <property type="project" value="InterPro"/>
</dbReference>
<dbReference type="SUPFAM" id="SSF46894">
    <property type="entry name" value="C-terminal effector domain of the bipartite response regulators"/>
    <property type="match status" value="1"/>
</dbReference>
<dbReference type="PANTHER" id="PTHR16305">
    <property type="entry name" value="TESTICULAR SOLUBLE ADENYLYL CYCLASE"/>
    <property type="match status" value="1"/>
</dbReference>
<name>A0A0F0H4G4_LENAE</name>
<dbReference type="InterPro" id="IPR041664">
    <property type="entry name" value="AAA_16"/>
</dbReference>
<accession>A0A0F0H4G4</accession>
<dbReference type="OrthoDB" id="3656034at2"/>
<dbReference type="PATRIC" id="fig|68170.10.peg.428"/>
<dbReference type="Proteomes" id="UP000033393">
    <property type="component" value="Unassembled WGS sequence"/>
</dbReference>
<dbReference type="CDD" id="cd06170">
    <property type="entry name" value="LuxR_C_like"/>
    <property type="match status" value="1"/>
</dbReference>
<feature type="domain" description="HTH luxR-type" evidence="3">
    <location>
        <begin position="809"/>
        <end position="872"/>
    </location>
</feature>
<keyword evidence="2" id="KW-0067">ATP-binding</keyword>
<dbReference type="RefSeq" id="WP_045311163.1">
    <property type="nucleotide sequence ID" value="NZ_JYJG01000055.1"/>
</dbReference>
<comment type="caution">
    <text evidence="4">The sequence shown here is derived from an EMBL/GenBank/DDBJ whole genome shotgun (WGS) entry which is preliminary data.</text>
</comment>
<dbReference type="GO" id="GO:0005524">
    <property type="term" value="F:ATP binding"/>
    <property type="evidence" value="ECO:0007669"/>
    <property type="project" value="UniProtKB-KW"/>
</dbReference>
<dbReference type="PRINTS" id="PR00038">
    <property type="entry name" value="HTHLUXR"/>
</dbReference>
<evidence type="ECO:0000313" key="4">
    <source>
        <dbReference type="EMBL" id="KJK50609.1"/>
    </source>
</evidence>
<gene>
    <name evidence="4" type="ORF">UK23_10200</name>
</gene>
<dbReference type="Pfam" id="PF13191">
    <property type="entry name" value="AAA_16"/>
    <property type="match status" value="1"/>
</dbReference>
<keyword evidence="5" id="KW-1185">Reference proteome</keyword>
<dbReference type="GO" id="GO:0004016">
    <property type="term" value="F:adenylate cyclase activity"/>
    <property type="evidence" value="ECO:0007669"/>
    <property type="project" value="TreeGrafter"/>
</dbReference>
<sequence>MPSRLLGRDDEIRCLDGLIGAAREGRGGVLVLHGEAGIGKSALLEHVRETVSGFRVLDASGSEFETELPFAALHQLCVPLLDQLAGLAPGRRAALEAAFGLSSATPDVLRIGLATLDLLAAASPVVCLVDDAHWLDDASAKVFSFLGRRLAADAIVLVFAAREPGVLTGLPALVVKGLPDAQARALLAAEPVDDKVRERLLAEARGNPLALLELPRAGGFALPDVSSVPSAIEAGFQARFADLPDDARTLLVVAGADPTGEPRLLWTAAQRLGLDLTTAGAAAEASGLVTLSTRVRFCHPLARSAVYLAADAAERQAVHLALAAVTDAQADPDRRVWHLAQAGTGPDDSVAAELERSASRARSRGGVAAAAAFLERAAALSLDPRLRAERTLAAGRAKFDAGAVDDAAELLSTVDTGLLGSAELAQADLLLGRLAFVRNPVNDGPEFVLSAARRMSGVPARECVLDALEMGLMVGRASGVMDVVVREARSMPAETDVLNALVVLSREGHRAAVPLLRQAFTDDRLMWTRHPALATMLAGELWDTSVHHAVTGWLMRTGREAGSPFVLRLGLAQTAVVAVHAGDFGTAMSAIAEEEAVADALGVTPLPYPRLHLAAMRGSREELRRQTGHATHAAGRVAGLLVANAHWASAVLHNALGDYPAALSAARLAVEPGDLYLTGISLPELVEAAMRCGEEKSALAALEDLTERTTAAGTEWGLGVAASARALVSGEEADYRAALSHLEITTARPYLARAHLLYGEWLRRAGRRVDAREQLRAAHDLLSSMGMQAFATRAAQELRATGEVARSRSAQAADALTVQEQHIARLVATGATSKEVAARLFLSPRTVDAHLRNVFRKLGINSRRQLKDLSWS</sequence>
<evidence type="ECO:0000256" key="1">
    <source>
        <dbReference type="ARBA" id="ARBA00022741"/>
    </source>
</evidence>
<dbReference type="EMBL" id="JYJG01000055">
    <property type="protein sequence ID" value="KJK50609.1"/>
    <property type="molecule type" value="Genomic_DNA"/>
</dbReference>
<proteinExistence type="predicted"/>
<dbReference type="SUPFAM" id="SSF52540">
    <property type="entry name" value="P-loop containing nucleoside triphosphate hydrolases"/>
    <property type="match status" value="1"/>
</dbReference>
<evidence type="ECO:0000259" key="3">
    <source>
        <dbReference type="PROSITE" id="PS50043"/>
    </source>
</evidence>
<dbReference type="SMART" id="SM00421">
    <property type="entry name" value="HTH_LUXR"/>
    <property type="match status" value="1"/>
</dbReference>
<dbReference type="InterPro" id="IPR016032">
    <property type="entry name" value="Sig_transdc_resp-reg_C-effctor"/>
</dbReference>
<dbReference type="InterPro" id="IPR000792">
    <property type="entry name" value="Tscrpt_reg_LuxR_C"/>
</dbReference>
<dbReference type="Pfam" id="PF00196">
    <property type="entry name" value="GerE"/>
    <property type="match status" value="1"/>
</dbReference>
<dbReference type="PANTHER" id="PTHR16305:SF35">
    <property type="entry name" value="TRANSCRIPTIONAL ACTIVATOR DOMAIN"/>
    <property type="match status" value="1"/>
</dbReference>
<dbReference type="Gene3D" id="1.10.10.10">
    <property type="entry name" value="Winged helix-like DNA-binding domain superfamily/Winged helix DNA-binding domain"/>
    <property type="match status" value="1"/>
</dbReference>
<keyword evidence="1" id="KW-0547">Nucleotide-binding</keyword>
<dbReference type="PROSITE" id="PS50043">
    <property type="entry name" value="HTH_LUXR_2"/>
    <property type="match status" value="1"/>
</dbReference>
<dbReference type="eggNOG" id="COG2197">
    <property type="taxonomic scope" value="Bacteria"/>
</dbReference>
<dbReference type="InterPro" id="IPR027417">
    <property type="entry name" value="P-loop_NTPase"/>
</dbReference>
<dbReference type="GO" id="GO:0005737">
    <property type="term" value="C:cytoplasm"/>
    <property type="evidence" value="ECO:0007669"/>
    <property type="project" value="TreeGrafter"/>
</dbReference>
<dbReference type="PROSITE" id="PS00622">
    <property type="entry name" value="HTH_LUXR_1"/>
    <property type="match status" value="1"/>
</dbReference>
<evidence type="ECO:0000313" key="5">
    <source>
        <dbReference type="Proteomes" id="UP000033393"/>
    </source>
</evidence>